<keyword evidence="14" id="KW-0325">Glycoprotein</keyword>
<feature type="binding site" evidence="15">
    <location>
        <position position="622"/>
    </location>
    <ligand>
        <name>Zn(2+)</name>
        <dbReference type="ChEBI" id="CHEBI:29105"/>
        <note>catalytic</note>
    </ligand>
</feature>
<keyword evidence="9" id="KW-1133">Transmembrane helix</keyword>
<feature type="binding site" evidence="15">
    <location>
        <position position="1148"/>
    </location>
    <ligand>
        <name>Zn(2+)</name>
        <dbReference type="ChEBI" id="CHEBI:29105"/>
        <note>catalytic</note>
    </ligand>
</feature>
<dbReference type="Pfam" id="PF22486">
    <property type="entry name" value="MATH_2"/>
    <property type="match status" value="3"/>
</dbReference>
<evidence type="ECO:0000256" key="9">
    <source>
        <dbReference type="ARBA" id="ARBA00022989"/>
    </source>
</evidence>
<evidence type="ECO:0000256" key="6">
    <source>
        <dbReference type="ARBA" id="ARBA00022729"/>
    </source>
</evidence>
<dbReference type="SUPFAM" id="SSF49899">
    <property type="entry name" value="Concanavalin A-like lectins/glucanases"/>
    <property type="match status" value="3"/>
</dbReference>
<dbReference type="Gene3D" id="2.60.210.10">
    <property type="entry name" value="Apoptosis, Tumor Necrosis Factor Receptor Associated Protein 2, Chain A"/>
    <property type="match status" value="3"/>
</dbReference>
<dbReference type="InterPro" id="IPR008974">
    <property type="entry name" value="TRAF-like"/>
</dbReference>
<dbReference type="GO" id="GO:0016020">
    <property type="term" value="C:membrane"/>
    <property type="evidence" value="ECO:0007669"/>
    <property type="project" value="UniProtKB-SubCell"/>
</dbReference>
<proteinExistence type="predicted"/>
<keyword evidence="5 15" id="KW-0479">Metal-binding</keyword>
<feature type="domain" description="Peptidase M12A" evidence="20">
    <location>
        <begin position="1"/>
        <end position="160"/>
    </location>
</feature>
<feature type="domain" description="Peptidase M12A" evidence="20">
    <location>
        <begin position="523"/>
        <end position="717"/>
    </location>
</feature>
<keyword evidence="13" id="KW-1015">Disulfide bond</keyword>
<feature type="domain" description="MAM" evidence="18">
    <location>
        <begin position="724"/>
        <end position="889"/>
    </location>
</feature>
<keyword evidence="2" id="KW-0245">EGF-like domain</keyword>
<feature type="binding site" evidence="15">
    <location>
        <position position="616"/>
    </location>
    <ligand>
        <name>Zn(2+)</name>
        <dbReference type="ChEBI" id="CHEBI:29105"/>
        <note>catalytic</note>
    </ligand>
</feature>
<evidence type="ECO:0000256" key="5">
    <source>
        <dbReference type="ARBA" id="ARBA00022723"/>
    </source>
</evidence>
<keyword evidence="6" id="KW-0732">Signal</keyword>
<dbReference type="SUPFAM" id="SSF55486">
    <property type="entry name" value="Metalloproteases ('zincins'), catalytic domain"/>
    <property type="match status" value="3"/>
</dbReference>
<feature type="domain" description="MATH" evidence="19">
    <location>
        <begin position="887"/>
        <end position="1047"/>
    </location>
</feature>
<evidence type="ECO:0000256" key="10">
    <source>
        <dbReference type="ARBA" id="ARBA00023049"/>
    </source>
</evidence>
<feature type="binding site" evidence="15">
    <location>
        <position position="1144"/>
    </location>
    <ligand>
        <name>Zn(2+)</name>
        <dbReference type="ChEBI" id="CHEBI:29105"/>
        <note>catalytic</note>
    </ligand>
</feature>
<feature type="domain" description="Peptidase M12A" evidence="20">
    <location>
        <begin position="1051"/>
        <end position="1249"/>
    </location>
</feature>
<evidence type="ECO:0000256" key="13">
    <source>
        <dbReference type="ARBA" id="ARBA00023157"/>
    </source>
</evidence>
<keyword evidence="8 15" id="KW-0862">Zinc</keyword>
<dbReference type="InterPro" id="IPR013320">
    <property type="entry name" value="ConA-like_dom_sf"/>
</dbReference>
<dbReference type="SMART" id="SM00061">
    <property type="entry name" value="MATH"/>
    <property type="match status" value="3"/>
</dbReference>
<dbReference type="GO" id="GO:0006508">
    <property type="term" value="P:proteolysis"/>
    <property type="evidence" value="ECO:0007669"/>
    <property type="project" value="UniProtKB-KW"/>
</dbReference>
<dbReference type="FunFam" id="2.60.210.10:FF:000009">
    <property type="entry name" value="Meprin A subunit"/>
    <property type="match status" value="2"/>
</dbReference>
<dbReference type="Proteomes" id="UP000034805">
    <property type="component" value="Unassembled WGS sequence"/>
</dbReference>
<dbReference type="InterPro" id="IPR006026">
    <property type="entry name" value="Peptidase_Metallo"/>
</dbReference>
<evidence type="ECO:0000256" key="4">
    <source>
        <dbReference type="ARBA" id="ARBA00022692"/>
    </source>
</evidence>
<feature type="domain" description="MAM" evidence="18">
    <location>
        <begin position="1256"/>
        <end position="1420"/>
    </location>
</feature>
<feature type="binding site" evidence="15">
    <location>
        <position position="1154"/>
    </location>
    <ligand>
        <name>Zn(2+)</name>
        <dbReference type="ChEBI" id="CHEBI:29105"/>
        <note>catalytic</note>
    </ligand>
</feature>
<evidence type="ECO:0000256" key="17">
    <source>
        <dbReference type="SAM" id="MobiDB-lite"/>
    </source>
</evidence>
<dbReference type="CDD" id="cd06263">
    <property type="entry name" value="MAM"/>
    <property type="match status" value="3"/>
</dbReference>
<evidence type="ECO:0000256" key="14">
    <source>
        <dbReference type="ARBA" id="ARBA00023180"/>
    </source>
</evidence>
<evidence type="ECO:0000259" key="20">
    <source>
        <dbReference type="PROSITE" id="PS51864"/>
    </source>
</evidence>
<dbReference type="PROSITE" id="PS50060">
    <property type="entry name" value="MAM_2"/>
    <property type="match status" value="3"/>
</dbReference>
<evidence type="ECO:0000313" key="21">
    <source>
        <dbReference type="EMBL" id="KPP68112.1"/>
    </source>
</evidence>
<dbReference type="PROSITE" id="PS51864">
    <property type="entry name" value="ASTACIN"/>
    <property type="match status" value="3"/>
</dbReference>
<dbReference type="SUPFAM" id="SSF49599">
    <property type="entry name" value="TRAF domain-like"/>
    <property type="match status" value="3"/>
</dbReference>
<feature type="binding site" evidence="15">
    <location>
        <position position="55"/>
    </location>
    <ligand>
        <name>Zn(2+)</name>
        <dbReference type="ChEBI" id="CHEBI:29105"/>
        <note>catalytic</note>
    </ligand>
</feature>
<keyword evidence="12" id="KW-0865">Zymogen</keyword>
<dbReference type="InterPro" id="IPR002083">
    <property type="entry name" value="MATH/TRAF_dom"/>
</dbReference>
<evidence type="ECO:0000256" key="15">
    <source>
        <dbReference type="PROSITE-ProRule" id="PRU01211"/>
    </source>
</evidence>
<evidence type="ECO:0000256" key="8">
    <source>
        <dbReference type="ARBA" id="ARBA00022833"/>
    </source>
</evidence>
<evidence type="ECO:0000259" key="18">
    <source>
        <dbReference type="PROSITE" id="PS50060"/>
    </source>
</evidence>
<accession>A0A0P7WVH9</accession>
<feature type="active site" evidence="15">
    <location>
        <position position="56"/>
    </location>
</feature>
<keyword evidence="4" id="KW-0812">Transmembrane</keyword>
<feature type="domain" description="MAM" evidence="18">
    <location>
        <begin position="167"/>
        <end position="344"/>
    </location>
</feature>
<dbReference type="PRINTS" id="PR00020">
    <property type="entry name" value="MAMDOMAIN"/>
</dbReference>
<dbReference type="PROSITE" id="PS50144">
    <property type="entry name" value="MATH"/>
    <property type="match status" value="3"/>
</dbReference>
<evidence type="ECO:0000256" key="12">
    <source>
        <dbReference type="ARBA" id="ARBA00023145"/>
    </source>
</evidence>
<dbReference type="PANTHER" id="PTHR10127">
    <property type="entry name" value="DISCOIDIN, CUB, EGF, LAMININ , AND ZINC METALLOPROTEASE DOMAIN CONTAINING"/>
    <property type="match status" value="1"/>
</dbReference>
<dbReference type="InterPro" id="IPR001506">
    <property type="entry name" value="Peptidase_M12A"/>
</dbReference>
<dbReference type="Pfam" id="PF01400">
    <property type="entry name" value="Astacin"/>
    <property type="match status" value="3"/>
</dbReference>
<dbReference type="Pfam" id="PF00629">
    <property type="entry name" value="MAM"/>
    <property type="match status" value="3"/>
</dbReference>
<evidence type="ECO:0000256" key="16">
    <source>
        <dbReference type="RuleBase" id="RU361183"/>
    </source>
</evidence>
<evidence type="ECO:0000259" key="19">
    <source>
        <dbReference type="PROSITE" id="PS50144"/>
    </source>
</evidence>
<feature type="domain" description="MATH" evidence="19">
    <location>
        <begin position="342"/>
        <end position="504"/>
    </location>
</feature>
<keyword evidence="11" id="KW-0472">Membrane</keyword>
<name>A0A0P7WVH9_SCLFO</name>
<feature type="region of interest" description="Disordered" evidence="17">
    <location>
        <begin position="1510"/>
        <end position="1529"/>
    </location>
</feature>
<feature type="active site" evidence="15">
    <location>
        <position position="613"/>
    </location>
</feature>
<evidence type="ECO:0000256" key="11">
    <source>
        <dbReference type="ARBA" id="ARBA00023136"/>
    </source>
</evidence>
<dbReference type="InterPro" id="IPR024079">
    <property type="entry name" value="MetalloPept_cat_dom_sf"/>
</dbReference>
<dbReference type="Gene3D" id="2.60.120.200">
    <property type="match status" value="3"/>
</dbReference>
<dbReference type="SMART" id="SM00235">
    <property type="entry name" value="ZnMc"/>
    <property type="match status" value="3"/>
</dbReference>
<comment type="cofactor">
    <cofactor evidence="15 16">
        <name>Zn(2+)</name>
        <dbReference type="ChEBI" id="CHEBI:29105"/>
    </cofactor>
    <text evidence="15 16">Binds 1 zinc ion per subunit.</text>
</comment>
<dbReference type="EMBL" id="JARO02004660">
    <property type="protein sequence ID" value="KPP68112.1"/>
    <property type="molecule type" value="Genomic_DNA"/>
</dbReference>
<evidence type="ECO:0000256" key="2">
    <source>
        <dbReference type="ARBA" id="ARBA00022536"/>
    </source>
</evidence>
<keyword evidence="3 15" id="KW-0645">Protease</keyword>
<keyword evidence="7 15" id="KW-0378">Hydrolase</keyword>
<dbReference type="STRING" id="113540.ENSSFOP00015022223"/>
<dbReference type="EC" id="3.4.24.-" evidence="16"/>
<protein>
    <recommendedName>
        <fullName evidence="16">Metalloendopeptidase</fullName>
        <ecNumber evidence="16">3.4.24.-</ecNumber>
    </recommendedName>
</protein>
<dbReference type="FunFam" id="2.60.120.200:FF:000037">
    <property type="entry name" value="Meprin A subunit"/>
    <property type="match status" value="3"/>
</dbReference>
<evidence type="ECO:0000256" key="7">
    <source>
        <dbReference type="ARBA" id="ARBA00022801"/>
    </source>
</evidence>
<feature type="binding site" evidence="15">
    <location>
        <position position="612"/>
    </location>
    <ligand>
        <name>Zn(2+)</name>
        <dbReference type="ChEBI" id="CHEBI:29105"/>
        <note>catalytic</note>
    </ligand>
</feature>
<organism evidence="21 22">
    <name type="scientific">Scleropages formosus</name>
    <name type="common">Asian bonytongue</name>
    <name type="synonym">Osteoglossum formosum</name>
    <dbReference type="NCBI Taxonomy" id="113540"/>
    <lineage>
        <taxon>Eukaryota</taxon>
        <taxon>Metazoa</taxon>
        <taxon>Chordata</taxon>
        <taxon>Craniata</taxon>
        <taxon>Vertebrata</taxon>
        <taxon>Euteleostomi</taxon>
        <taxon>Actinopterygii</taxon>
        <taxon>Neopterygii</taxon>
        <taxon>Teleostei</taxon>
        <taxon>Osteoglossocephala</taxon>
        <taxon>Osteoglossomorpha</taxon>
        <taxon>Osteoglossiformes</taxon>
        <taxon>Osteoglossidae</taxon>
        <taxon>Scleropages</taxon>
    </lineage>
</organism>
<reference evidence="21 22" key="1">
    <citation type="submission" date="2015-08" db="EMBL/GenBank/DDBJ databases">
        <title>The genome of the Asian arowana (Scleropages formosus).</title>
        <authorList>
            <person name="Tan M.H."/>
            <person name="Gan H.M."/>
            <person name="Croft L.J."/>
            <person name="Austin C.M."/>
        </authorList>
    </citation>
    <scope>NUCLEOTIDE SEQUENCE [LARGE SCALE GENOMIC DNA]</scope>
    <source>
        <strain evidence="21">Aro1</strain>
    </source>
</reference>
<dbReference type="Gene3D" id="3.40.390.10">
    <property type="entry name" value="Collagenase (Catalytic Domain)"/>
    <property type="match status" value="3"/>
</dbReference>
<dbReference type="PROSITE" id="PS00740">
    <property type="entry name" value="MAM_1"/>
    <property type="match status" value="3"/>
</dbReference>
<comment type="caution">
    <text evidence="15">Lacks conserved residue(s) required for the propagation of feature annotation.</text>
</comment>
<dbReference type="FunFam" id="3.40.390.10:FF:000015">
    <property type="entry name" value="Meprin A subunit"/>
    <property type="match status" value="3"/>
</dbReference>
<dbReference type="GO" id="GO:0004222">
    <property type="term" value="F:metalloendopeptidase activity"/>
    <property type="evidence" value="ECO:0007669"/>
    <property type="project" value="UniProtKB-UniRule"/>
</dbReference>
<dbReference type="PRINTS" id="PR00480">
    <property type="entry name" value="ASTACIN"/>
</dbReference>
<feature type="domain" description="MATH" evidence="19">
    <location>
        <begin position="1418"/>
        <end position="1529"/>
    </location>
</feature>
<feature type="non-terminal residue" evidence="21">
    <location>
        <position position="1529"/>
    </location>
</feature>
<feature type="binding site" evidence="15">
    <location>
        <position position="59"/>
    </location>
    <ligand>
        <name>Zn(2+)</name>
        <dbReference type="ChEBI" id="CHEBI:29105"/>
        <note>catalytic</note>
    </ligand>
</feature>
<feature type="binding site" evidence="15">
    <location>
        <position position="65"/>
    </location>
    <ligand>
        <name>Zn(2+)</name>
        <dbReference type="ChEBI" id="CHEBI:29105"/>
        <note>catalytic</note>
    </ligand>
</feature>
<dbReference type="SMART" id="SM00137">
    <property type="entry name" value="MAM"/>
    <property type="match status" value="3"/>
</dbReference>
<sequence>MYRLKSCVDFKPYDGEKTYIKFEKKDGCWSMVGDQQTGQTLSLGNGCDHKAVIEHELLHALGFYHEQSRSDRDDYVDIWLDQVLPGLEHNFNKYDDSFVTDQNTPYDYESLMHYRPYSFNKNDSIPTITTKIPEFNNIIGQYLDFSALDVLRLNRMYNCSSSLTLLDQCAFEYISICGMIQSHIDDADWVHTLGTAGAEDHTVAGRCRVHHHGLFCCDVSDAGYFMHFSTNEGAAEQSALLESRILYPRRTFQCLQFFYKMTGSVKDRLVVWVKMDDGSGNVRKLRKIHTFWGDNDHNWKIAHVPLEVGVKFRYAFQGIRGDPAQSSGGIFIDDISLTETRCPSAVWQIRNFSKILENSNRSTILMSPRLYSPEGYGFGVMMRPHSDYEDYTGGFTGFFFHLASGENDGALQWPALYRQATITVMDQDPDVKLRMSSARSLTTDMSQTPEGKLFWENPSKVGTYDPSCQCYRGASRGWQSFIKHYDLRRRSYMKNDDLIVFVDFEGLKTPVIEGDIALPPGWNALIDPASRWKFPIPYILGDSLDLNAKGVIFQAFEMYRLKSCVDFKPYEGEKSFIKFEKLDGCWSMVGDQHTGQQLSLGESCDYKGTIMHELLHALGFYHEQSRTDRDDYVDIWWNQVLPGMEHNFVKYDDTLIMDQNTPYDYESIMHYGPYSFNKDPRYPTITAKDPALTKVLGQYNDFSSIDLLRLNRMYNCTSSLTLLDQCAFESINSCGMIQNPNDNGDWLRTKSTSASHDHTLGGQCRDSGFFMYFGTDSGRAGDSAFLVSRSLSPKRKLQCLQFFYKITGSPKDKLQVLARKEDKKGQVQRSVTAGTFTGDSNVSWKIAHVPLKMDGKFRYAFQGIRGDPTNSRGGILIDDINLVETRCPSGVWQIENFSHYMASYGVGEYIQSPRYYSPEGYGFGIQLLPNSYVEGYIGAFFHLTSGENDDTLLWPAGNRQVTITLLDQDPDIKQRQSFSFSFTTNGNQLIPGSNILFWDKPSITGTYDPSCDCYRSWTWGWNAFFTHYDLKTRNYLKNDELILFIEFEGNAFILLFFVLQIQAVPAVYDNDVDAGELREDIPDINLAMEMYRLKSCVDFKPYEGENTYISFTKLDGCWSFVGDLHEGQNVSIGERCDTKAIVEHELLHALGFYHEQSRTDRDDYVKIWWDQIIEGKEHNFVKYADDFITDLNTPYDYESIMHYRPLSFNKNSTVPTITTTIPAFNDVIGQRLDFSAIDLQRLNRMYNCTSTHTLLDQCAFELINICGMIQNEEDDADWVQTLSSAGEDDHTLGGRCQDAGYFMQFNTSRLVVGSSALLESRILYPKRSRQCLQFFYKFTGAPGDQLVIWTKTDDGTGNVRKMKKVHTIKGDGDESWKITHVALNVREKFRYIFQGIVGSDQLAGSIFIDDISLMETACPSTTWMIHNFTHLLLTSPVGHSVVSERFYSPEGYGYGVRLYPNGRDSLSEGYLGLYFHLCSGENDGVLEWPSADRQATITAMDQDPDVRLRMSSSRSFTTSRSPVSRKYLA</sequence>
<feature type="active site" evidence="15">
    <location>
        <position position="1145"/>
    </location>
</feature>
<evidence type="ECO:0000256" key="3">
    <source>
        <dbReference type="ARBA" id="ARBA00022670"/>
    </source>
</evidence>
<dbReference type="InterPro" id="IPR000998">
    <property type="entry name" value="MAM_dom"/>
</dbReference>
<dbReference type="PANTHER" id="PTHR10127:SF828">
    <property type="entry name" value="METALLOENDOPEPTIDASE"/>
    <property type="match status" value="1"/>
</dbReference>
<evidence type="ECO:0000256" key="1">
    <source>
        <dbReference type="ARBA" id="ARBA00004479"/>
    </source>
</evidence>
<comment type="caution">
    <text evidence="21">The sequence shown here is derived from an EMBL/GenBank/DDBJ whole genome shotgun (WGS) entry which is preliminary data.</text>
</comment>
<comment type="subcellular location">
    <subcellularLocation>
        <location evidence="1">Membrane</location>
        <topology evidence="1">Single-pass type I membrane protein</topology>
    </subcellularLocation>
</comment>
<gene>
    <name evidence="21" type="ORF">Z043_113229</name>
</gene>
<dbReference type="GO" id="GO:0008270">
    <property type="term" value="F:zinc ion binding"/>
    <property type="evidence" value="ECO:0007669"/>
    <property type="project" value="UniProtKB-UniRule"/>
</dbReference>
<evidence type="ECO:0000313" key="22">
    <source>
        <dbReference type="Proteomes" id="UP000034805"/>
    </source>
</evidence>
<keyword evidence="10 15" id="KW-0482">Metalloprotease</keyword>